<proteinExistence type="predicted"/>
<protein>
    <submittedName>
        <fullName evidence="1">Uncharacterized protein</fullName>
    </submittedName>
</protein>
<dbReference type="EMBL" id="JAMZIH010005131">
    <property type="protein sequence ID" value="KAJ1676059.1"/>
    <property type="molecule type" value="Genomic_DNA"/>
</dbReference>
<reference evidence="1" key="1">
    <citation type="submission" date="2022-06" db="EMBL/GenBank/DDBJ databases">
        <title>Phylogenomic reconstructions and comparative analyses of Kickxellomycotina fungi.</title>
        <authorList>
            <person name="Reynolds N.K."/>
            <person name="Stajich J.E."/>
            <person name="Barry K."/>
            <person name="Grigoriev I.V."/>
            <person name="Crous P."/>
            <person name="Smith M.E."/>
        </authorList>
    </citation>
    <scope>NUCLEOTIDE SEQUENCE</scope>
    <source>
        <strain evidence="1">RSA 2271</strain>
    </source>
</reference>
<name>A0ACC1HQ27_9FUNG</name>
<sequence>MVTDLEADIDKTTDAPLQPTSAQIKLLGVLAREYARAGNFNEPTAEDAANPERNVTCGIPGWPLRMVFGESYSEHSIVAASDSLVTLGQLWDDQVKEART</sequence>
<gene>
    <name evidence="1" type="ORF">EV182_008966</name>
</gene>
<accession>A0ACC1HQ27</accession>
<dbReference type="Proteomes" id="UP001145114">
    <property type="component" value="Unassembled WGS sequence"/>
</dbReference>
<comment type="caution">
    <text evidence="1">The sequence shown here is derived from an EMBL/GenBank/DDBJ whole genome shotgun (WGS) entry which is preliminary data.</text>
</comment>
<feature type="non-terminal residue" evidence="1">
    <location>
        <position position="100"/>
    </location>
</feature>
<evidence type="ECO:0000313" key="1">
    <source>
        <dbReference type="EMBL" id="KAJ1676059.1"/>
    </source>
</evidence>
<evidence type="ECO:0000313" key="2">
    <source>
        <dbReference type="Proteomes" id="UP001145114"/>
    </source>
</evidence>
<organism evidence="1 2">
    <name type="scientific">Spiromyces aspiralis</name>
    <dbReference type="NCBI Taxonomy" id="68401"/>
    <lineage>
        <taxon>Eukaryota</taxon>
        <taxon>Fungi</taxon>
        <taxon>Fungi incertae sedis</taxon>
        <taxon>Zoopagomycota</taxon>
        <taxon>Kickxellomycotina</taxon>
        <taxon>Kickxellomycetes</taxon>
        <taxon>Kickxellales</taxon>
        <taxon>Kickxellaceae</taxon>
        <taxon>Spiromyces</taxon>
    </lineage>
</organism>
<keyword evidence="2" id="KW-1185">Reference proteome</keyword>